<dbReference type="GeneID" id="114247254"/>
<protein>
    <submittedName>
        <fullName evidence="4">SPRY domain-containing SOCS box protein 3 isoform X2</fullName>
    </submittedName>
</protein>
<evidence type="ECO:0000256" key="1">
    <source>
        <dbReference type="ARBA" id="ARBA00022786"/>
    </source>
</evidence>
<dbReference type="InterPro" id="IPR013320">
    <property type="entry name" value="ConA-like_dom_sf"/>
</dbReference>
<dbReference type="Gene3D" id="2.60.120.920">
    <property type="match status" value="1"/>
</dbReference>
<dbReference type="AlphaFoldDB" id="A0A6J2K2S4"/>
<dbReference type="InterPro" id="IPR003877">
    <property type="entry name" value="SPRY_dom"/>
</dbReference>
<reference evidence="4" key="1">
    <citation type="submission" date="2025-08" db="UniProtKB">
        <authorList>
            <consortium name="RefSeq"/>
        </authorList>
    </citation>
    <scope>IDENTIFICATION</scope>
    <source>
        <tissue evidence="4">Silk gland</tissue>
    </source>
</reference>
<gene>
    <name evidence="4" type="primary">LOC114247254</name>
</gene>
<sequence length="316" mass="36054">MYATMESNNRKQVNSKYQARPYCPCWSKRSGPVPWKNLNLCTCGEEQNLKEWSWERPPYVGSSWLVLTNDLKQVTFHPFYSSGTAVVRGNCPMIHNYHYYWEIKMLTDTYGTDILIGVGSNKVNISDPQFTFTSLIGQDEESYGLSYTGAVRHNSKVTRDSVGFCRGTIIGVRVDLWNGTLEFYVNREPQGIAFYNLRRHQVLFPMISSTAAQSSMKLIYAASWQASLLVDSAKILAASIKNRSLMRPKLPPGLWQTLRRQFWLTLPTEGCFVDDTDVDIELEAAKAMPLSSGMKRKHWLKPSSTCLFLQKNTDSR</sequence>
<dbReference type="CDD" id="cd12876">
    <property type="entry name" value="SPRY_SOCS3"/>
    <property type="match status" value="1"/>
</dbReference>
<dbReference type="GO" id="GO:0043161">
    <property type="term" value="P:proteasome-mediated ubiquitin-dependent protein catabolic process"/>
    <property type="evidence" value="ECO:0007669"/>
    <property type="project" value="TreeGrafter"/>
</dbReference>
<keyword evidence="1" id="KW-0833">Ubl conjugation pathway</keyword>
<dbReference type="RefSeq" id="XP_028035963.1">
    <property type="nucleotide sequence ID" value="XM_028180162.1"/>
</dbReference>
<dbReference type="Proteomes" id="UP000504629">
    <property type="component" value="Unplaced"/>
</dbReference>
<accession>A0A6J2K2S4</accession>
<evidence type="ECO:0000259" key="2">
    <source>
        <dbReference type="PROSITE" id="PS50188"/>
    </source>
</evidence>
<dbReference type="PANTHER" id="PTHR12245:SF5">
    <property type="entry name" value="SPRY DOMAIN-CONTAINING SOCS BOX PROTEIN 3"/>
    <property type="match status" value="1"/>
</dbReference>
<dbReference type="OrthoDB" id="5951542at2759"/>
<dbReference type="InterPro" id="IPR035754">
    <property type="entry name" value="SPRY_SPSB3"/>
</dbReference>
<feature type="domain" description="B30.2/SPRY" evidence="2">
    <location>
        <begin position="34"/>
        <end position="225"/>
    </location>
</feature>
<dbReference type="PROSITE" id="PS50188">
    <property type="entry name" value="B302_SPRY"/>
    <property type="match status" value="1"/>
</dbReference>
<name>A0A6J2K2S4_BOMMA</name>
<proteinExistence type="predicted"/>
<evidence type="ECO:0000313" key="4">
    <source>
        <dbReference type="RefSeq" id="XP_028035963.1"/>
    </source>
</evidence>
<organism evidence="3 4">
    <name type="scientific">Bombyx mandarina</name>
    <name type="common">Wild silk moth</name>
    <name type="synonym">Wild silkworm</name>
    <dbReference type="NCBI Taxonomy" id="7092"/>
    <lineage>
        <taxon>Eukaryota</taxon>
        <taxon>Metazoa</taxon>
        <taxon>Ecdysozoa</taxon>
        <taxon>Arthropoda</taxon>
        <taxon>Hexapoda</taxon>
        <taxon>Insecta</taxon>
        <taxon>Pterygota</taxon>
        <taxon>Neoptera</taxon>
        <taxon>Endopterygota</taxon>
        <taxon>Lepidoptera</taxon>
        <taxon>Glossata</taxon>
        <taxon>Ditrysia</taxon>
        <taxon>Bombycoidea</taxon>
        <taxon>Bombycidae</taxon>
        <taxon>Bombycinae</taxon>
        <taxon>Bombyx</taxon>
    </lineage>
</organism>
<dbReference type="GO" id="GO:0019005">
    <property type="term" value="C:SCF ubiquitin ligase complex"/>
    <property type="evidence" value="ECO:0007669"/>
    <property type="project" value="TreeGrafter"/>
</dbReference>
<dbReference type="SUPFAM" id="SSF49899">
    <property type="entry name" value="Concanavalin A-like lectins/glucanases"/>
    <property type="match status" value="1"/>
</dbReference>
<dbReference type="Pfam" id="PF00622">
    <property type="entry name" value="SPRY"/>
    <property type="match status" value="1"/>
</dbReference>
<dbReference type="InterPro" id="IPR050672">
    <property type="entry name" value="FBXO45-Fsn/SPSB_families"/>
</dbReference>
<evidence type="ECO:0000313" key="3">
    <source>
        <dbReference type="Proteomes" id="UP000504629"/>
    </source>
</evidence>
<keyword evidence="3" id="KW-1185">Reference proteome</keyword>
<dbReference type="PANTHER" id="PTHR12245">
    <property type="entry name" value="SPRY DOMAIN CONTAINING SOCS BOX PROTEIN"/>
    <property type="match status" value="1"/>
</dbReference>
<dbReference type="SMART" id="SM00449">
    <property type="entry name" value="SPRY"/>
    <property type="match status" value="1"/>
</dbReference>
<dbReference type="InterPro" id="IPR043136">
    <property type="entry name" value="B30.2/SPRY_sf"/>
</dbReference>
<dbReference type="InterPro" id="IPR001870">
    <property type="entry name" value="B30.2/SPRY"/>
</dbReference>